<feature type="transmembrane region" description="Helical" evidence="6">
    <location>
        <begin position="240"/>
        <end position="272"/>
    </location>
</feature>
<dbReference type="InterPro" id="IPR011020">
    <property type="entry name" value="HTTM-like"/>
</dbReference>
<proteinExistence type="predicted"/>
<dbReference type="InterPro" id="IPR053934">
    <property type="entry name" value="HTTM_dom"/>
</dbReference>
<evidence type="ECO:0000256" key="2">
    <source>
        <dbReference type="ARBA" id="ARBA00022692"/>
    </source>
</evidence>
<comment type="caution">
    <text evidence="8">The sequence shown here is derived from an EMBL/GenBank/DDBJ whole genome shotgun (WGS) entry which is preliminary data.</text>
</comment>
<comment type="subcellular location">
    <subcellularLocation>
        <location evidence="1">Endomembrane system</location>
        <topology evidence="1">Multi-pass membrane protein</topology>
    </subcellularLocation>
</comment>
<evidence type="ECO:0000256" key="1">
    <source>
        <dbReference type="ARBA" id="ARBA00004127"/>
    </source>
</evidence>
<name>A0A5N5VCQ2_MYCPH</name>
<keyword evidence="4 6" id="KW-0472">Membrane</keyword>
<evidence type="ECO:0000256" key="4">
    <source>
        <dbReference type="ARBA" id="ARBA00023136"/>
    </source>
</evidence>
<dbReference type="PANTHER" id="PTHR39535:SF2">
    <property type="entry name" value="HTTM DOMAIN-CONTAINING PROTEIN"/>
    <property type="match status" value="1"/>
</dbReference>
<evidence type="ECO:0000256" key="5">
    <source>
        <dbReference type="SAM" id="MobiDB-lite"/>
    </source>
</evidence>
<keyword evidence="2 6" id="KW-0812">Transmembrane</keyword>
<dbReference type="EMBL" id="ANBP01000001">
    <property type="protein sequence ID" value="KAB7759733.1"/>
    <property type="molecule type" value="Genomic_DNA"/>
</dbReference>
<reference evidence="8 9" key="1">
    <citation type="submission" date="2012-10" db="EMBL/GenBank/DDBJ databases">
        <title>The draft sequence of the Mycobacterium pheli genome.</title>
        <authorList>
            <person name="Pettersson B.M.F."/>
            <person name="Das S."/>
            <person name="Dasgupta S."/>
            <person name="Bhattacharya A."/>
            <person name="Kirsebom L.A."/>
        </authorList>
    </citation>
    <scope>NUCLEOTIDE SEQUENCE [LARGE SCALE GENOMIC DNA]</scope>
    <source>
        <strain evidence="8 9">CCUG 21000</strain>
    </source>
</reference>
<evidence type="ECO:0000259" key="7">
    <source>
        <dbReference type="SMART" id="SM00752"/>
    </source>
</evidence>
<feature type="domain" description="HTTM-like" evidence="7">
    <location>
        <begin position="10"/>
        <end position="277"/>
    </location>
</feature>
<dbReference type="SMART" id="SM00752">
    <property type="entry name" value="HTTM"/>
    <property type="match status" value="1"/>
</dbReference>
<keyword evidence="9" id="KW-1185">Reference proteome</keyword>
<dbReference type="Pfam" id="PF05090">
    <property type="entry name" value="HTTM"/>
    <property type="match status" value="1"/>
</dbReference>
<dbReference type="InterPro" id="IPR052964">
    <property type="entry name" value="Sporulation_signal_mat"/>
</dbReference>
<evidence type="ECO:0000313" key="8">
    <source>
        <dbReference type="EMBL" id="KAB7759733.1"/>
    </source>
</evidence>
<protein>
    <submittedName>
        <fullName evidence="8">HTTM domain-containing protein</fullName>
    </submittedName>
</protein>
<feature type="compositionally biased region" description="Acidic residues" evidence="5">
    <location>
        <begin position="306"/>
        <end position="315"/>
    </location>
</feature>
<sequence length="425" mass="46490">MIAGWQSFWFTPEPAYTLGIVRMAFGVLMIGWTLLLASDLNVAFGTTGVVPQPPSRTYTWGLFHVYTSDSAILVGWLVLLLASVALAVGWHSRLAAVLAFLLILSFERRNPVIFNSGDTVIRIVALYLSLSPCGAALSLDQRRRTGSFFNAREIRPWPLRLIQIQLTLIYTATVIAKLAGETWQNGTAVSFSLRQRDLLIVPPPDWFALNLLISNTLTWGTLIIELGIAILVWKRAWRPWVLASGVALHLGISLFLEVGFFSFAMFILYLAFIPPERAEALARGVQSRLLRMKAGLIDGFMGSDTGSDEDDEVADESPARKRQPAGAKPPAGGETGQRHGEETPAPVPPKRRPAEVPLRVKLPTEIFADSSEERRPPRVVGSTSEIRKVGDTGVAIPLTVHSPGADTHVAGRHAQRNGQLTGHPS</sequence>
<gene>
    <name evidence="8" type="ORF">MPHL21000_01525</name>
</gene>
<evidence type="ECO:0000313" key="9">
    <source>
        <dbReference type="Proteomes" id="UP000325690"/>
    </source>
</evidence>
<keyword evidence="3 6" id="KW-1133">Transmembrane helix</keyword>
<dbReference type="GO" id="GO:0012505">
    <property type="term" value="C:endomembrane system"/>
    <property type="evidence" value="ECO:0007669"/>
    <property type="project" value="UniProtKB-SubCell"/>
</dbReference>
<dbReference type="AlphaFoldDB" id="A0A5N5VCQ2"/>
<dbReference type="Proteomes" id="UP000325690">
    <property type="component" value="Unassembled WGS sequence"/>
</dbReference>
<evidence type="ECO:0000256" key="6">
    <source>
        <dbReference type="SAM" id="Phobius"/>
    </source>
</evidence>
<feature type="transmembrane region" description="Helical" evidence="6">
    <location>
        <begin position="206"/>
        <end position="233"/>
    </location>
</feature>
<evidence type="ECO:0000256" key="3">
    <source>
        <dbReference type="ARBA" id="ARBA00022989"/>
    </source>
</evidence>
<feature type="region of interest" description="Disordered" evidence="5">
    <location>
        <begin position="301"/>
        <end position="425"/>
    </location>
</feature>
<accession>A0A5N5VCQ2</accession>
<feature type="compositionally biased region" description="Polar residues" evidence="5">
    <location>
        <begin position="416"/>
        <end position="425"/>
    </location>
</feature>
<feature type="transmembrane region" description="Helical" evidence="6">
    <location>
        <begin position="119"/>
        <end position="139"/>
    </location>
</feature>
<dbReference type="PANTHER" id="PTHR39535">
    <property type="entry name" value="SPORULATION-DELAYING PROTEIN SDPB"/>
    <property type="match status" value="1"/>
</dbReference>
<organism evidence="8 9">
    <name type="scientific">Mycolicibacterium phlei DSM 43239 = CCUG 21000</name>
    <dbReference type="NCBI Taxonomy" id="1226750"/>
    <lineage>
        <taxon>Bacteria</taxon>
        <taxon>Bacillati</taxon>
        <taxon>Actinomycetota</taxon>
        <taxon>Actinomycetes</taxon>
        <taxon>Mycobacteriales</taxon>
        <taxon>Mycobacteriaceae</taxon>
        <taxon>Mycolicibacterium</taxon>
    </lineage>
</organism>
<feature type="transmembrane region" description="Helical" evidence="6">
    <location>
        <begin position="15"/>
        <end position="37"/>
    </location>
</feature>